<evidence type="ECO:0000256" key="5">
    <source>
        <dbReference type="ARBA" id="ARBA00022912"/>
    </source>
</evidence>
<dbReference type="GO" id="GO:0005737">
    <property type="term" value="C:cytoplasm"/>
    <property type="evidence" value="ECO:0007669"/>
    <property type="project" value="TreeGrafter"/>
</dbReference>
<dbReference type="SUPFAM" id="SSF52799">
    <property type="entry name" value="(Phosphotyrosine protein) phosphatases II"/>
    <property type="match status" value="1"/>
</dbReference>
<evidence type="ECO:0000313" key="9">
    <source>
        <dbReference type="Proteomes" id="UP000663856"/>
    </source>
</evidence>
<evidence type="ECO:0000259" key="7">
    <source>
        <dbReference type="PROSITE" id="PS50056"/>
    </source>
</evidence>
<dbReference type="EC" id="3.1.3.48" evidence="2"/>
<reference evidence="8" key="1">
    <citation type="submission" date="2021-02" db="EMBL/GenBank/DDBJ databases">
        <authorList>
            <person name="Nowell W R."/>
        </authorList>
    </citation>
    <scope>NUCLEOTIDE SEQUENCE</scope>
</reference>
<feature type="domain" description="Tyrosine specific protein phosphatases" evidence="7">
    <location>
        <begin position="64"/>
        <end position="124"/>
    </location>
</feature>
<dbReference type="Proteomes" id="UP000663856">
    <property type="component" value="Unassembled WGS sequence"/>
</dbReference>
<keyword evidence="3" id="KW-0880">Kelch repeat</keyword>
<gene>
    <name evidence="8" type="ORF">WKI299_LOCUS1468</name>
</gene>
<accession>A0A816LCE5</accession>
<dbReference type="Gene3D" id="3.90.190.10">
    <property type="entry name" value="Protein tyrosine phosphatase superfamily"/>
    <property type="match status" value="1"/>
</dbReference>
<evidence type="ECO:0000256" key="1">
    <source>
        <dbReference type="ARBA" id="ARBA00008601"/>
    </source>
</evidence>
<dbReference type="EMBL" id="CAJNRF010000080">
    <property type="protein sequence ID" value="CAF1935762.1"/>
    <property type="molecule type" value="Genomic_DNA"/>
</dbReference>
<feature type="domain" description="Tyrosine-protein phosphatase" evidence="6">
    <location>
        <begin position="7"/>
        <end position="146"/>
    </location>
</feature>
<organism evidence="8 9">
    <name type="scientific">Rotaria magnacalcarata</name>
    <dbReference type="NCBI Taxonomy" id="392030"/>
    <lineage>
        <taxon>Eukaryota</taxon>
        <taxon>Metazoa</taxon>
        <taxon>Spiralia</taxon>
        <taxon>Gnathifera</taxon>
        <taxon>Rotifera</taxon>
        <taxon>Eurotatoria</taxon>
        <taxon>Bdelloidea</taxon>
        <taxon>Philodinida</taxon>
        <taxon>Philodinidae</taxon>
        <taxon>Rotaria</taxon>
    </lineage>
</organism>
<dbReference type="Gene3D" id="2.120.10.80">
    <property type="entry name" value="Kelch-type beta propeller"/>
    <property type="match status" value="2"/>
</dbReference>
<sequence>MASNWEPPSQILPHLFLGSYSCTHNKEELLKIGIKYILNLTDSPNLHPDSFIYLQCPVNDSSSQDILPLFEQVFNFIDQASSNSSCLIHCHVGVSRSPSFVLAYLMHKKERNLRTSYELLSSARKHVSPNHGFLQQLMAYEDSLFGSISINFDADDPFVCFTVPTPPPSNAWFFVGNMSSIRYLHTSTLISQDDSVLITGGYNAVVGLASTENYIPSTGCFQTMSSMSVARYLHTADQLSSLSSFVIIAGGYNTVSGVLNTADLFDPMTGNIITISLTSLRYAHRSVLFNASKLVLIGGGNGVTTIATGYVLTIGSPSLFTNANNAMLMAPFWHTVTDLGDNSYLVLIAGGMDGSTTFFSAIALYQASLKAFISLVAGVNMPTTRAYHTATYLPAPYNQVLLTGGNLDSTTWLHTLALFDAASLQFIPLTSTMSNQRSRHTATLLFNGKILLVGGYNGIVGLNTCELIDPSNNFLSTPTANLNIGRYNHTATLLSSSENSTVLVCGGYNTLLGPVNSCELYFV</sequence>
<dbReference type="SMART" id="SM00612">
    <property type="entry name" value="Kelch"/>
    <property type="match status" value="5"/>
</dbReference>
<dbReference type="InterPro" id="IPR000387">
    <property type="entry name" value="Tyr_Pase_dom"/>
</dbReference>
<dbReference type="PANTHER" id="PTHR10159">
    <property type="entry name" value="DUAL SPECIFICITY PROTEIN PHOSPHATASE"/>
    <property type="match status" value="1"/>
</dbReference>
<dbReference type="CDD" id="cd14498">
    <property type="entry name" value="DSP"/>
    <property type="match status" value="1"/>
</dbReference>
<dbReference type="InterPro" id="IPR020422">
    <property type="entry name" value="TYR_PHOSPHATASE_DUAL_dom"/>
</dbReference>
<dbReference type="InterPro" id="IPR015915">
    <property type="entry name" value="Kelch-typ_b-propeller"/>
</dbReference>
<dbReference type="Pfam" id="PF01344">
    <property type="entry name" value="Kelch_1"/>
    <property type="match status" value="1"/>
</dbReference>
<keyword evidence="5" id="KW-0904">Protein phosphatase</keyword>
<dbReference type="InterPro" id="IPR029021">
    <property type="entry name" value="Prot-tyrosine_phosphatase-like"/>
</dbReference>
<dbReference type="InterPro" id="IPR000340">
    <property type="entry name" value="Dual-sp_phosphatase_cat-dom"/>
</dbReference>
<dbReference type="GO" id="GO:0004725">
    <property type="term" value="F:protein tyrosine phosphatase activity"/>
    <property type="evidence" value="ECO:0007669"/>
    <property type="project" value="UniProtKB-EC"/>
</dbReference>
<dbReference type="SMART" id="SM00195">
    <property type="entry name" value="DSPc"/>
    <property type="match status" value="1"/>
</dbReference>
<evidence type="ECO:0000313" key="8">
    <source>
        <dbReference type="EMBL" id="CAF1935762.1"/>
    </source>
</evidence>
<dbReference type="InterPro" id="IPR016130">
    <property type="entry name" value="Tyr_Pase_AS"/>
</dbReference>
<dbReference type="AlphaFoldDB" id="A0A816LCE5"/>
<evidence type="ECO:0000256" key="2">
    <source>
        <dbReference type="ARBA" id="ARBA00013064"/>
    </source>
</evidence>
<comment type="similarity">
    <text evidence="1">Belongs to the protein-tyrosine phosphatase family. Non-receptor class dual specificity subfamily.</text>
</comment>
<dbReference type="GO" id="GO:0043409">
    <property type="term" value="P:negative regulation of MAPK cascade"/>
    <property type="evidence" value="ECO:0007669"/>
    <property type="project" value="TreeGrafter"/>
</dbReference>
<dbReference type="InterPro" id="IPR006652">
    <property type="entry name" value="Kelch_1"/>
</dbReference>
<comment type="caution">
    <text evidence="8">The sequence shown here is derived from an EMBL/GenBank/DDBJ whole genome shotgun (WGS) entry which is preliminary data.</text>
</comment>
<dbReference type="SUPFAM" id="SSF117281">
    <property type="entry name" value="Kelch motif"/>
    <property type="match status" value="2"/>
</dbReference>
<dbReference type="PROSITE" id="PS00383">
    <property type="entry name" value="TYR_PHOSPHATASE_1"/>
    <property type="match status" value="1"/>
</dbReference>
<protein>
    <recommendedName>
        <fullName evidence="2">protein-tyrosine-phosphatase</fullName>
        <ecNumber evidence="2">3.1.3.48</ecNumber>
    </recommendedName>
</protein>
<dbReference type="PROSITE" id="PS50054">
    <property type="entry name" value="TYR_PHOSPHATASE_DUAL"/>
    <property type="match status" value="1"/>
</dbReference>
<name>A0A816LCE5_9BILA</name>
<keyword evidence="4" id="KW-0378">Hydrolase</keyword>
<evidence type="ECO:0000256" key="3">
    <source>
        <dbReference type="ARBA" id="ARBA00022441"/>
    </source>
</evidence>
<dbReference type="Pfam" id="PF00782">
    <property type="entry name" value="DSPc"/>
    <property type="match status" value="1"/>
</dbReference>
<proteinExistence type="inferred from homology"/>
<evidence type="ECO:0000259" key="6">
    <source>
        <dbReference type="PROSITE" id="PS50054"/>
    </source>
</evidence>
<dbReference type="PROSITE" id="PS50056">
    <property type="entry name" value="TYR_PHOSPHATASE_2"/>
    <property type="match status" value="1"/>
</dbReference>
<dbReference type="PANTHER" id="PTHR10159:SF519">
    <property type="entry name" value="DUAL SPECIFICITY PROTEIN PHOSPHATASE MPK3"/>
    <property type="match status" value="1"/>
</dbReference>
<evidence type="ECO:0000256" key="4">
    <source>
        <dbReference type="ARBA" id="ARBA00022801"/>
    </source>
</evidence>